<evidence type="ECO:0000313" key="5">
    <source>
        <dbReference type="Proteomes" id="UP000285060"/>
    </source>
</evidence>
<dbReference type="AlphaFoldDB" id="A0A418ATF3"/>
<dbReference type="SUPFAM" id="SSF49785">
    <property type="entry name" value="Galactose-binding domain-like"/>
    <property type="match status" value="1"/>
</dbReference>
<evidence type="ECO:0000256" key="1">
    <source>
        <dbReference type="SAM" id="MobiDB-lite"/>
    </source>
</evidence>
<gene>
    <name evidence="4" type="ORF">DYB32_005826</name>
</gene>
<evidence type="ECO:0000256" key="2">
    <source>
        <dbReference type="SAM" id="SignalP"/>
    </source>
</evidence>
<protein>
    <recommendedName>
        <fullName evidence="3">Xaa-Pro dipeptidyl-peptidase C-terminal domain-containing protein</fullName>
    </recommendedName>
</protein>
<feature type="region of interest" description="Disordered" evidence="1">
    <location>
        <begin position="544"/>
        <end position="571"/>
    </location>
</feature>
<evidence type="ECO:0000259" key="3">
    <source>
        <dbReference type="SMART" id="SM00939"/>
    </source>
</evidence>
<dbReference type="VEuPathDB" id="FungiDB:H310_01685"/>
<proteinExistence type="predicted"/>
<dbReference type="Gene3D" id="3.40.50.1820">
    <property type="entry name" value="alpha/beta hydrolase"/>
    <property type="match status" value="1"/>
</dbReference>
<dbReference type="Gene3D" id="2.60.120.260">
    <property type="entry name" value="Galactose-binding domain-like"/>
    <property type="match status" value="1"/>
</dbReference>
<feature type="signal peptide" evidence="2">
    <location>
        <begin position="1"/>
        <end position="23"/>
    </location>
</feature>
<keyword evidence="5" id="KW-1185">Reference proteome</keyword>
<accession>A0A418ATF3</accession>
<dbReference type="GO" id="GO:0008239">
    <property type="term" value="F:dipeptidyl-peptidase activity"/>
    <property type="evidence" value="ECO:0007669"/>
    <property type="project" value="InterPro"/>
</dbReference>
<dbReference type="InterPro" id="IPR008979">
    <property type="entry name" value="Galactose-bd-like_sf"/>
</dbReference>
<sequence>MSGFMSNMIISMVLMVVVQNAVNSYFGFETPAVCKEGVNEMTWLGKPYESDPYFHPKSIHRTSHFIGLDDGTKLAADLYYSEQATYNDLKQPTVIHFTRHGRGYTLDFPLSKITAGGDFINPRTGSYIPRLSSLDLTFEQINVPRLFQKLAESNVPVLNMAGYYDMGASRAATVLHRYASSELLVGGTPGTDGFDLRRYLTGTLDDASHVAYGLAPLPAKSVPSTQYHLILGPWSHSNVDNIDPYAEGKTRCFEHIEQISRFFDYHVYNADRAGLTQLQDEDPIHYYTVTESKWRTATTWPPASIDETHTYLFSLNNTLVEHAADVVDGSASATFTADFNTQNNVVNRWHAMDHIFLNKPTYAYNRDDLVTKAITFTTPPLHQQEVTGEMTVKLYFSVDAPGVSLVAYLEDFNNVPPIVHSTLVATKTKVRGGTTYITEGVLNPIHQSIAPGNPLHTFKKDASRPNVVYEATFNLYPTSYFLPHQHQFRITIVGHEAATFDNRVADKASKLTVHFSEEFPSSVTIRSHEVPLPVVNEVQVEKATKPTTDVSKEQRVAEKEEDEFATEKIEL</sequence>
<dbReference type="InterPro" id="IPR029058">
    <property type="entry name" value="AB_hydrolase_fold"/>
</dbReference>
<reference evidence="4 5" key="1">
    <citation type="submission" date="2018-08" db="EMBL/GenBank/DDBJ databases">
        <title>Aphanomyces genome sequencing and annotation.</title>
        <authorList>
            <person name="Minardi D."/>
            <person name="Oidtmann B."/>
            <person name="Van Der Giezen M."/>
            <person name="Studholme D.J."/>
        </authorList>
    </citation>
    <scope>NUCLEOTIDE SEQUENCE [LARGE SCALE GENOMIC DNA]</scope>
    <source>
        <strain evidence="4 5">NJM0002</strain>
    </source>
</reference>
<comment type="caution">
    <text evidence="4">The sequence shown here is derived from an EMBL/GenBank/DDBJ whole genome shotgun (WGS) entry which is preliminary data.</text>
</comment>
<dbReference type="Proteomes" id="UP000285060">
    <property type="component" value="Unassembled WGS sequence"/>
</dbReference>
<feature type="domain" description="Xaa-Pro dipeptidyl-peptidase C-terminal" evidence="3">
    <location>
        <begin position="260"/>
        <end position="524"/>
    </location>
</feature>
<organism evidence="4 5">
    <name type="scientific">Aphanomyces invadans</name>
    <dbReference type="NCBI Taxonomy" id="157072"/>
    <lineage>
        <taxon>Eukaryota</taxon>
        <taxon>Sar</taxon>
        <taxon>Stramenopiles</taxon>
        <taxon>Oomycota</taxon>
        <taxon>Saprolegniomycetes</taxon>
        <taxon>Saprolegniales</taxon>
        <taxon>Verrucalvaceae</taxon>
        <taxon>Aphanomyces</taxon>
    </lineage>
</organism>
<feature type="compositionally biased region" description="Basic and acidic residues" evidence="1">
    <location>
        <begin position="544"/>
        <end position="558"/>
    </location>
</feature>
<dbReference type="Pfam" id="PF08530">
    <property type="entry name" value="PepX_C"/>
    <property type="match status" value="1"/>
</dbReference>
<dbReference type="SMART" id="SM00939">
    <property type="entry name" value="PepX_C"/>
    <property type="match status" value="1"/>
</dbReference>
<evidence type="ECO:0000313" key="4">
    <source>
        <dbReference type="EMBL" id="RHY28628.1"/>
    </source>
</evidence>
<keyword evidence="2" id="KW-0732">Signal</keyword>
<dbReference type="EMBL" id="QUSY01000554">
    <property type="protein sequence ID" value="RHY28628.1"/>
    <property type="molecule type" value="Genomic_DNA"/>
</dbReference>
<dbReference type="InterPro" id="IPR005674">
    <property type="entry name" value="CocE/Ser_esterase"/>
</dbReference>
<feature type="chain" id="PRO_5019316692" description="Xaa-Pro dipeptidyl-peptidase C-terminal domain-containing protein" evidence="2">
    <location>
        <begin position="24"/>
        <end position="571"/>
    </location>
</feature>
<dbReference type="NCBIfam" id="TIGR00976">
    <property type="entry name" value="CocE_NonD"/>
    <property type="match status" value="1"/>
</dbReference>
<name>A0A418ATF3_9STRA</name>
<dbReference type="InterPro" id="IPR013736">
    <property type="entry name" value="Xaa-Pro_dipept_C"/>
</dbReference>